<organism evidence="1">
    <name type="scientific">Brassica napus</name>
    <name type="common">Rape</name>
    <dbReference type="NCBI Taxonomy" id="3708"/>
    <lineage>
        <taxon>Eukaryota</taxon>
        <taxon>Viridiplantae</taxon>
        <taxon>Streptophyta</taxon>
        <taxon>Embryophyta</taxon>
        <taxon>Tracheophyta</taxon>
        <taxon>Spermatophyta</taxon>
        <taxon>Magnoliopsida</taxon>
        <taxon>eudicotyledons</taxon>
        <taxon>Gunneridae</taxon>
        <taxon>Pentapetalae</taxon>
        <taxon>rosids</taxon>
        <taxon>malvids</taxon>
        <taxon>Brassicales</taxon>
        <taxon>Brassicaceae</taxon>
        <taxon>Brassiceae</taxon>
        <taxon>Brassica</taxon>
    </lineage>
</organism>
<evidence type="ECO:0000313" key="1">
    <source>
        <dbReference type="EMBL" id="CAF1909903.1"/>
    </source>
</evidence>
<dbReference type="Proteomes" id="UP001295469">
    <property type="component" value="Chromosome C02"/>
</dbReference>
<accession>A0A816KAB6</accession>
<dbReference type="EMBL" id="HG994366">
    <property type="protein sequence ID" value="CAF1909903.1"/>
    <property type="molecule type" value="Genomic_DNA"/>
</dbReference>
<gene>
    <name evidence="1" type="ORF">DARMORV10_C02P30480.1</name>
</gene>
<protein>
    <submittedName>
        <fullName evidence="1">(rape) hypothetical protein</fullName>
    </submittedName>
</protein>
<sequence length="52" mass="5837">MSVDMLLLDAKMQPGSLYGDIRNSSNQSRWSTSDLSDLLALRMFLPHILLGK</sequence>
<name>A0A816KAB6_BRANA</name>
<reference evidence="1" key="1">
    <citation type="submission" date="2021-01" db="EMBL/GenBank/DDBJ databases">
        <authorList>
            <consortium name="Genoscope - CEA"/>
            <person name="William W."/>
        </authorList>
    </citation>
    <scope>NUCLEOTIDE SEQUENCE</scope>
</reference>
<dbReference type="AlphaFoldDB" id="A0A816KAB6"/>
<proteinExistence type="predicted"/>